<dbReference type="SUPFAM" id="SSF46785">
    <property type="entry name" value="Winged helix' DNA-binding domain"/>
    <property type="match status" value="1"/>
</dbReference>
<dbReference type="Gene3D" id="1.10.10.10">
    <property type="entry name" value="Winged helix-like DNA-binding domain superfamily/Winged helix DNA-binding domain"/>
    <property type="match status" value="1"/>
</dbReference>
<keyword evidence="3" id="KW-0804">Transcription</keyword>
<dbReference type="CDD" id="cd00090">
    <property type="entry name" value="HTH_ARSR"/>
    <property type="match status" value="1"/>
</dbReference>
<dbReference type="AlphaFoldDB" id="A0A660E4R2"/>
<dbReference type="PRINTS" id="PR00033">
    <property type="entry name" value="HTHASNC"/>
</dbReference>
<dbReference type="InterPro" id="IPR019888">
    <property type="entry name" value="Tscrpt_reg_AsnC-like"/>
</dbReference>
<dbReference type="PANTHER" id="PTHR30154">
    <property type="entry name" value="LEUCINE-RESPONSIVE REGULATORY PROTEIN"/>
    <property type="match status" value="1"/>
</dbReference>
<dbReference type="PANTHER" id="PTHR30154:SF55">
    <property type="entry name" value="HTH-TYPE TRANSCRIPTIONAL REGULATOR LRPB"/>
    <property type="match status" value="1"/>
</dbReference>
<accession>A0A660E4R2</accession>
<keyword evidence="2" id="KW-0238">DNA-binding</keyword>
<organism evidence="5 6">
    <name type="scientific">Lactiplantibacillus mudanjiangensis</name>
    <dbReference type="NCBI Taxonomy" id="1296538"/>
    <lineage>
        <taxon>Bacteria</taxon>
        <taxon>Bacillati</taxon>
        <taxon>Bacillota</taxon>
        <taxon>Bacilli</taxon>
        <taxon>Lactobacillales</taxon>
        <taxon>Lactobacillaceae</taxon>
        <taxon>Lactiplantibacillus</taxon>
    </lineage>
</organism>
<evidence type="ECO:0000313" key="5">
    <source>
        <dbReference type="EMBL" id="VDG29116.1"/>
    </source>
</evidence>
<dbReference type="OrthoDB" id="34294at2"/>
<dbReference type="GO" id="GO:0005829">
    <property type="term" value="C:cytosol"/>
    <property type="evidence" value="ECO:0007669"/>
    <property type="project" value="TreeGrafter"/>
</dbReference>
<feature type="domain" description="HTH asnC-type" evidence="4">
    <location>
        <begin position="1"/>
        <end position="63"/>
    </location>
</feature>
<dbReference type="InterPro" id="IPR036388">
    <property type="entry name" value="WH-like_DNA-bd_sf"/>
</dbReference>
<dbReference type="GO" id="GO:0043565">
    <property type="term" value="F:sequence-specific DNA binding"/>
    <property type="evidence" value="ECO:0007669"/>
    <property type="project" value="InterPro"/>
</dbReference>
<dbReference type="EMBL" id="UYIG01000130">
    <property type="protein sequence ID" value="VDG29116.1"/>
    <property type="molecule type" value="Genomic_DNA"/>
</dbReference>
<dbReference type="InterPro" id="IPR011008">
    <property type="entry name" value="Dimeric_a/b-barrel"/>
</dbReference>
<dbReference type="SMART" id="SM00344">
    <property type="entry name" value="HTH_ASNC"/>
    <property type="match status" value="1"/>
</dbReference>
<proteinExistence type="predicted"/>
<protein>
    <submittedName>
        <fullName evidence="5">HTH-type transcriptional regulator lrpA [Lactobacillus brevis KB290]</fullName>
    </submittedName>
</protein>
<name>A0A660E4R2_9LACO</name>
<keyword evidence="6" id="KW-1185">Reference proteome</keyword>
<dbReference type="SUPFAM" id="SSF54909">
    <property type="entry name" value="Dimeric alpha+beta barrel"/>
    <property type="match status" value="1"/>
</dbReference>
<dbReference type="InterPro" id="IPR011991">
    <property type="entry name" value="ArsR-like_HTH"/>
</dbReference>
<evidence type="ECO:0000256" key="1">
    <source>
        <dbReference type="ARBA" id="ARBA00023015"/>
    </source>
</evidence>
<dbReference type="GO" id="GO:0043200">
    <property type="term" value="P:response to amino acid"/>
    <property type="evidence" value="ECO:0007669"/>
    <property type="project" value="TreeGrafter"/>
</dbReference>
<evidence type="ECO:0000259" key="4">
    <source>
        <dbReference type="PROSITE" id="PS50956"/>
    </source>
</evidence>
<evidence type="ECO:0000256" key="3">
    <source>
        <dbReference type="ARBA" id="ARBA00023163"/>
    </source>
</evidence>
<evidence type="ECO:0000313" key="6">
    <source>
        <dbReference type="Proteomes" id="UP000289996"/>
    </source>
</evidence>
<reference evidence="5 6" key="1">
    <citation type="submission" date="2018-11" db="EMBL/GenBank/DDBJ databases">
        <authorList>
            <person name="Wuyts S."/>
        </authorList>
    </citation>
    <scope>NUCLEOTIDE SEQUENCE [LARGE SCALE GENOMIC DNA]</scope>
    <source>
        <strain evidence="5">Lactobacillus mudanjiangensis AMBF249</strain>
    </source>
</reference>
<gene>
    <name evidence="5" type="ORF">MUDAN_MDHGFNIF_00798</name>
</gene>
<evidence type="ECO:0000256" key="2">
    <source>
        <dbReference type="ARBA" id="ARBA00023125"/>
    </source>
</evidence>
<dbReference type="RefSeq" id="WP_130847902.1">
    <property type="nucleotide sequence ID" value="NZ_UYIE01000163.1"/>
</dbReference>
<sequence length="138" mass="15625">MTDPTDLAIIKALNKNCRLKVSHLAKQVHLTAPAVAARIERLETTGVIKNYTIEIDLVKMGLQRQVFIQAGLKKPQHAAYFAFIQAHHNAIRHHYHTTGELNYLIEAAFFDNQDLDTFLQALGQLATYRVIDIVAEDF</sequence>
<dbReference type="Proteomes" id="UP000289996">
    <property type="component" value="Unassembled WGS sequence"/>
</dbReference>
<dbReference type="Pfam" id="PF13404">
    <property type="entry name" value="HTH_AsnC-type"/>
    <property type="match status" value="1"/>
</dbReference>
<dbReference type="InterPro" id="IPR000485">
    <property type="entry name" value="AsnC-type_HTH_dom"/>
</dbReference>
<dbReference type="Gene3D" id="3.30.70.920">
    <property type="match status" value="1"/>
</dbReference>
<dbReference type="PROSITE" id="PS50956">
    <property type="entry name" value="HTH_ASNC_2"/>
    <property type="match status" value="1"/>
</dbReference>
<dbReference type="InterPro" id="IPR036390">
    <property type="entry name" value="WH_DNA-bd_sf"/>
</dbReference>
<keyword evidence="1" id="KW-0805">Transcription regulation</keyword>